<dbReference type="OrthoDB" id="413361at2759"/>
<reference evidence="6 7" key="1">
    <citation type="submission" date="2020-02" db="EMBL/GenBank/DDBJ databases">
        <authorList>
            <person name="Ferguson B K."/>
        </authorList>
    </citation>
    <scope>NUCLEOTIDE SEQUENCE [LARGE SCALE GENOMIC DNA]</scope>
</reference>
<keyword evidence="2" id="KW-0378">Hydrolase</keyword>
<evidence type="ECO:0000313" key="7">
    <source>
        <dbReference type="Proteomes" id="UP000479190"/>
    </source>
</evidence>
<dbReference type="Proteomes" id="UP000479190">
    <property type="component" value="Unassembled WGS sequence"/>
</dbReference>
<accession>A0A6H5J5Q7</accession>
<dbReference type="Pfam" id="PF25597">
    <property type="entry name" value="SH3_retrovirus"/>
    <property type="match status" value="1"/>
</dbReference>
<name>A0A6H5J5Q7_9HYME</name>
<dbReference type="InterPro" id="IPR057670">
    <property type="entry name" value="SH3_retrovirus"/>
</dbReference>
<evidence type="ECO:0000256" key="3">
    <source>
        <dbReference type="SAM" id="MobiDB-lite"/>
    </source>
</evidence>
<feature type="compositionally biased region" description="Basic and acidic residues" evidence="3">
    <location>
        <begin position="457"/>
        <end position="467"/>
    </location>
</feature>
<keyword evidence="1" id="KW-0479">Metal-binding</keyword>
<evidence type="ECO:0000313" key="6">
    <source>
        <dbReference type="EMBL" id="CAB0043509.1"/>
    </source>
</evidence>
<proteinExistence type="predicted"/>
<organism evidence="6 7">
    <name type="scientific">Trichogramma brassicae</name>
    <dbReference type="NCBI Taxonomy" id="86971"/>
    <lineage>
        <taxon>Eukaryota</taxon>
        <taxon>Metazoa</taxon>
        <taxon>Ecdysozoa</taxon>
        <taxon>Arthropoda</taxon>
        <taxon>Hexapoda</taxon>
        <taxon>Insecta</taxon>
        <taxon>Pterygota</taxon>
        <taxon>Neoptera</taxon>
        <taxon>Endopterygota</taxon>
        <taxon>Hymenoptera</taxon>
        <taxon>Apocrita</taxon>
        <taxon>Proctotrupomorpha</taxon>
        <taxon>Chalcidoidea</taxon>
        <taxon>Trichogrammatidae</taxon>
        <taxon>Trichogramma</taxon>
    </lineage>
</organism>
<dbReference type="InterPro" id="IPR013103">
    <property type="entry name" value="RVT_2"/>
</dbReference>
<dbReference type="EMBL" id="CADCXV010001320">
    <property type="protein sequence ID" value="CAB0043509.1"/>
    <property type="molecule type" value="Genomic_DNA"/>
</dbReference>
<dbReference type="Pfam" id="PF07727">
    <property type="entry name" value="RVT_2"/>
    <property type="match status" value="1"/>
</dbReference>
<keyword evidence="7" id="KW-1185">Reference proteome</keyword>
<evidence type="ECO:0000259" key="5">
    <source>
        <dbReference type="Pfam" id="PF25597"/>
    </source>
</evidence>
<evidence type="ECO:0000259" key="4">
    <source>
        <dbReference type="Pfam" id="PF07727"/>
    </source>
</evidence>
<dbReference type="PANTHER" id="PTHR42648">
    <property type="entry name" value="TRANSPOSASE, PUTATIVE-RELATED"/>
    <property type="match status" value="1"/>
</dbReference>
<feature type="domain" description="Retroviral polymerase SH3-like" evidence="5">
    <location>
        <begin position="353"/>
        <end position="407"/>
    </location>
</feature>
<feature type="region of interest" description="Disordered" evidence="3">
    <location>
        <begin position="426"/>
        <end position="467"/>
    </location>
</feature>
<dbReference type="PANTHER" id="PTHR42648:SF18">
    <property type="entry name" value="RETROTRANSPOSON, UNCLASSIFIED-LIKE PROTEIN"/>
    <property type="match status" value="1"/>
</dbReference>
<dbReference type="GO" id="GO:0016787">
    <property type="term" value="F:hydrolase activity"/>
    <property type="evidence" value="ECO:0007669"/>
    <property type="project" value="UniProtKB-KW"/>
</dbReference>
<dbReference type="InterPro" id="IPR039537">
    <property type="entry name" value="Retrotran_Ty1/copia-like"/>
</dbReference>
<sequence>MFEMMNRLMNKVEGLCTSVRELDLRVSEQEAKSSAPVSPIKEDLENVKISTAKCSEFISRIPSIIAPNSATDQCEMLLSGVPSGLELSDNQVLKKTFSAMGMEHHERFITRTRSWKPKNSRSVKEHTRAIVLQCSSPIVRDGLMAQSHKLAKFENRTLFDTGGESRFSLSPLWPKNIYQLLLEAKSLSHRLHYASPIVRNLTVLMRKSPQSEFIPIQNPFASSGNVNIHQFRIKRAQSATDPTFDDNPASSTDPQCYINFNKRSRKIRRASCDGNQTEKNNIHEPRYNVNECIKASCFKRECLHFAALLQQVMGPVSYNMNKVTMSSCQSGVTAFEAWTGHKPNIEHAKAFGSTCYIHVPKQFTTKFDARAKEGILVGYERESRNFRVYDPKNRKVQVSRHVVFSYNRDDSDDDLMFSNVQKETTAVSLKDHSDPEDEAVSTERQETVAPSKSKSPVRKENLDHGGRKLRDRSLIKAPMRFQTNVAEVHVPSTYAEATTGSNASLWTQAIKEELDAHKENETWTFVPRNPAKQPIKSKWVFKVINNADDNSTRLKARLCAKGFLQKEGIDYLETFAPVVKYDSLRVLLSLVARENLEMVTFDVRTEFLYGHLKEEIHMEIPEGVVGESIDAAVEENSSRVLNDHVCLLNKSLYGLKQSPRCWNQRFKDFLSKFDFRECESDKCIYVGRISGDLVRLALFVRDYH</sequence>
<evidence type="ECO:0000256" key="2">
    <source>
        <dbReference type="ARBA" id="ARBA00022801"/>
    </source>
</evidence>
<protein>
    <submittedName>
        <fullName evidence="6">Uncharacterized protein</fullName>
    </submittedName>
</protein>
<evidence type="ECO:0000256" key="1">
    <source>
        <dbReference type="ARBA" id="ARBA00022723"/>
    </source>
</evidence>
<dbReference type="GO" id="GO:0046872">
    <property type="term" value="F:metal ion binding"/>
    <property type="evidence" value="ECO:0007669"/>
    <property type="project" value="UniProtKB-KW"/>
</dbReference>
<feature type="domain" description="Reverse transcriptase Ty1/copia-type" evidence="4">
    <location>
        <begin position="520"/>
        <end position="702"/>
    </location>
</feature>
<gene>
    <name evidence="6" type="ORF">TBRA_LOCUS15097</name>
</gene>
<dbReference type="AlphaFoldDB" id="A0A6H5J5Q7"/>